<comment type="caution">
    <text evidence="1">The sequence shown here is derived from an EMBL/GenBank/DDBJ whole genome shotgun (WGS) entry which is preliminary data.</text>
</comment>
<dbReference type="Pfam" id="PF06905">
    <property type="entry name" value="FAIM1"/>
    <property type="match status" value="1"/>
</dbReference>
<feature type="non-terminal residue" evidence="1">
    <location>
        <position position="159"/>
    </location>
</feature>
<evidence type="ECO:0000313" key="1">
    <source>
        <dbReference type="EMBL" id="KAG5319564.1"/>
    </source>
</evidence>
<keyword evidence="2" id="KW-1185">Reference proteome</keyword>
<dbReference type="PANTHER" id="PTHR13088">
    <property type="entry name" value="FAS APOPTOTIC INHIBITORY MOLECULE FAIM"/>
    <property type="match status" value="1"/>
</dbReference>
<proteinExistence type="predicted"/>
<name>A0A836FI66_9HYME</name>
<organism evidence="1 2">
    <name type="scientific">Pseudoatta argentina</name>
    <dbReference type="NCBI Taxonomy" id="621737"/>
    <lineage>
        <taxon>Eukaryota</taxon>
        <taxon>Metazoa</taxon>
        <taxon>Ecdysozoa</taxon>
        <taxon>Arthropoda</taxon>
        <taxon>Hexapoda</taxon>
        <taxon>Insecta</taxon>
        <taxon>Pterygota</taxon>
        <taxon>Neoptera</taxon>
        <taxon>Endopterygota</taxon>
        <taxon>Hymenoptera</taxon>
        <taxon>Apocrita</taxon>
        <taxon>Aculeata</taxon>
        <taxon>Formicoidea</taxon>
        <taxon>Formicidae</taxon>
        <taxon>Myrmicinae</taxon>
        <taxon>Pseudoatta</taxon>
    </lineage>
</organism>
<dbReference type="InterPro" id="IPR010695">
    <property type="entry name" value="FAIM1"/>
</dbReference>
<dbReference type="PANTHER" id="PTHR13088:SF3">
    <property type="entry name" value="FAS APOPTOTIC INHIBITORY MOLECULE 1"/>
    <property type="match status" value="1"/>
</dbReference>
<dbReference type="EMBL" id="JAANIA010001671">
    <property type="protein sequence ID" value="KAG5319564.1"/>
    <property type="molecule type" value="Genomic_DNA"/>
</dbReference>
<accession>A0A836FI66</accession>
<dbReference type="Gene3D" id="2.40.128.180">
    <property type="match status" value="1"/>
</dbReference>
<sequence>MFRLVGDEIFMFNNIKFIIRVDPMPGKALLLFYPCDDNVLYRYNDYIGLKYSYLLWVNGKSYKQFVQSQSKILETWLAKVGNEEYRVVLDKHAHSVWVNGQEVGVENEFMDGGAEILFSVGDLPAAIRSYSSEQKEIGIAYVLYINDIEMQQEALVEES</sequence>
<reference evidence="1" key="1">
    <citation type="submission" date="2020-02" db="EMBL/GenBank/DDBJ databases">
        <title>Relaxed selection underlies rapid genomic changes in the transitions from sociality to social parasitism in ants.</title>
        <authorList>
            <person name="Bi X."/>
        </authorList>
    </citation>
    <scope>NUCLEOTIDE SEQUENCE</scope>
    <source>
        <strain evidence="1">BGI-DK2014c</strain>
        <tissue evidence="1">Whole body</tissue>
    </source>
</reference>
<dbReference type="InterPro" id="IPR038513">
    <property type="entry name" value="FAIM1_dom_sf"/>
</dbReference>
<evidence type="ECO:0000313" key="2">
    <source>
        <dbReference type="Proteomes" id="UP000668214"/>
    </source>
</evidence>
<feature type="non-terminal residue" evidence="1">
    <location>
        <position position="1"/>
    </location>
</feature>
<protein>
    <submittedName>
        <fullName evidence="1">FAIM1 protein</fullName>
    </submittedName>
</protein>
<gene>
    <name evidence="1" type="primary">Faim</name>
    <name evidence="1" type="ORF">G6Z78_0012194</name>
</gene>
<dbReference type="Proteomes" id="UP000668214">
    <property type="component" value="Unassembled WGS sequence"/>
</dbReference>
<dbReference type="AlphaFoldDB" id="A0A836FI66"/>
<dbReference type="GO" id="GO:1902042">
    <property type="term" value="P:negative regulation of extrinsic apoptotic signaling pathway via death domain receptors"/>
    <property type="evidence" value="ECO:0007669"/>
    <property type="project" value="TreeGrafter"/>
</dbReference>